<evidence type="ECO:0000313" key="9">
    <source>
        <dbReference type="RefSeq" id="XP_031562015.1"/>
    </source>
</evidence>
<name>A0A6P8IB68_ACTTE</name>
<feature type="region of interest" description="Disordered" evidence="7">
    <location>
        <begin position="543"/>
        <end position="562"/>
    </location>
</feature>
<dbReference type="PROSITE" id="PS50082">
    <property type="entry name" value="WD_REPEATS_2"/>
    <property type="match status" value="5"/>
</dbReference>
<evidence type="ECO:0000256" key="4">
    <source>
        <dbReference type="ARBA" id="ARBA00022786"/>
    </source>
</evidence>
<gene>
    <name evidence="9" type="primary">LOC116297815</name>
</gene>
<dbReference type="InterPro" id="IPR019775">
    <property type="entry name" value="WD40_repeat_CS"/>
</dbReference>
<evidence type="ECO:0000256" key="5">
    <source>
        <dbReference type="ARBA" id="ARBA00038344"/>
    </source>
</evidence>
<feature type="repeat" description="WD" evidence="6">
    <location>
        <begin position="92"/>
        <end position="133"/>
    </location>
</feature>
<dbReference type="InterPro" id="IPR020472">
    <property type="entry name" value="WD40_PAC1"/>
</dbReference>
<dbReference type="PANTHER" id="PTHR22852">
    <property type="entry name" value="LETHAL 2 DENTICLELESS PROTEIN RETINOIC ACID-REGULATED NUCLEAR MATRIX-ASSOCIATED PROTEIN"/>
    <property type="match status" value="1"/>
</dbReference>
<sequence length="742" mass="82676">MTLLSSILQRQLGSKQFKSRTPVDFAIKSFSCHRVDEHIVRGRDDEMEVPPFASQFSKSELGGHLLATADEDGSVKLFDTRKYGYRSIIREWTAHSNAIFDIAWMEGEAKLVTASGDQTALLWDVENGKCLSIFRGHSSSLKSANFRENDIFTFSTGSRDGNIMVWDIRCNRPVGDGFYKPVITIRNAHTVQINTPQRVKKRSRRASVAKPVADSQQSVTAVLFQDENKLISAGAMDGNIKIWDLRKNYSNLRCDPMPCHVFPYPGNEPRKHGFSSLVLDSHQSNLFASCTNDKIYMYDCTVLKENPVHLFNGHLNSTFYVKSALSPDNTYLLSGSSDNNAYIWRVDEPKAAPFVLKGHEGEVTSVAWCPVDLGKVVTCSDDNNIRIWRMNCNQVTRAETDFVGKCEQSEPRPCSPQQPMDICSPSHLCNTPLSSPAVSPAHLSSLCTPTRLNRGRQLNAFNSPGAMVHNGSTGVQASKTKFPFDKIPDKPEVTLAQGTPCKTKLIQPSSPCHTFPSTPLSPATTPGQRKQGSLRTWLKTTPKKTPKENILPNTPDGQKPSKLVKNERITPVKNKRLNNGVLPENESNEDMNGKSEEMNESECLSRLQECSTDDSPARKRQCITGPSSFSENNPRNNSLLNKGENNVECYIIDDDEKENIDTGNLNPITQGFEKVVDFSSVDKSIKRSDTWVIKWKNTELTCKKASGEADEQITCEDIPKLVTVGENILKYFKQIPSPAKES</sequence>
<dbReference type="GO" id="GO:0030674">
    <property type="term" value="F:protein-macromolecule adaptor activity"/>
    <property type="evidence" value="ECO:0007669"/>
    <property type="project" value="TreeGrafter"/>
</dbReference>
<dbReference type="InterPro" id="IPR015943">
    <property type="entry name" value="WD40/YVTN_repeat-like_dom_sf"/>
</dbReference>
<evidence type="ECO:0000256" key="7">
    <source>
        <dbReference type="SAM" id="MobiDB-lite"/>
    </source>
</evidence>
<dbReference type="GO" id="GO:0043161">
    <property type="term" value="P:proteasome-mediated ubiquitin-dependent protein catabolic process"/>
    <property type="evidence" value="ECO:0007669"/>
    <property type="project" value="TreeGrafter"/>
</dbReference>
<evidence type="ECO:0000256" key="3">
    <source>
        <dbReference type="ARBA" id="ARBA00022737"/>
    </source>
</evidence>
<dbReference type="CDD" id="cd00200">
    <property type="entry name" value="WD40"/>
    <property type="match status" value="1"/>
</dbReference>
<proteinExistence type="inferred from homology"/>
<feature type="region of interest" description="Disordered" evidence="7">
    <location>
        <begin position="507"/>
        <end position="533"/>
    </location>
</feature>
<dbReference type="SUPFAM" id="SSF50978">
    <property type="entry name" value="WD40 repeat-like"/>
    <property type="match status" value="1"/>
</dbReference>
<feature type="repeat" description="WD" evidence="6">
    <location>
        <begin position="324"/>
        <end position="354"/>
    </location>
</feature>
<protein>
    <submittedName>
        <fullName evidence="9">Denticleless protein homolog B-like</fullName>
    </submittedName>
</protein>
<feature type="repeat" description="WD" evidence="6">
    <location>
        <begin position="212"/>
        <end position="253"/>
    </location>
</feature>
<comment type="similarity">
    <text evidence="5">Belongs to the WD repeat cdt2 family.</text>
</comment>
<dbReference type="InterPro" id="IPR001680">
    <property type="entry name" value="WD40_rpt"/>
</dbReference>
<dbReference type="PRINTS" id="PR00320">
    <property type="entry name" value="GPROTEINBRPT"/>
</dbReference>
<evidence type="ECO:0000313" key="8">
    <source>
        <dbReference type="Proteomes" id="UP000515163"/>
    </source>
</evidence>
<feature type="repeat" description="WD" evidence="6">
    <location>
        <begin position="356"/>
        <end position="398"/>
    </location>
</feature>
<dbReference type="GO" id="GO:0005634">
    <property type="term" value="C:nucleus"/>
    <property type="evidence" value="ECO:0007669"/>
    <property type="project" value="TreeGrafter"/>
</dbReference>
<dbReference type="Gene3D" id="2.130.10.10">
    <property type="entry name" value="YVTN repeat-like/Quinoprotein amine dehydrogenase"/>
    <property type="match status" value="2"/>
</dbReference>
<dbReference type="RefSeq" id="XP_031562015.1">
    <property type="nucleotide sequence ID" value="XM_031706155.1"/>
</dbReference>
<dbReference type="Proteomes" id="UP000515163">
    <property type="component" value="Unplaced"/>
</dbReference>
<reference evidence="9" key="1">
    <citation type="submission" date="2025-08" db="UniProtKB">
        <authorList>
            <consortium name="RefSeq"/>
        </authorList>
    </citation>
    <scope>IDENTIFICATION</scope>
    <source>
        <tissue evidence="9">Tentacle</tissue>
    </source>
</reference>
<feature type="compositionally biased region" description="Polar residues" evidence="7">
    <location>
        <begin position="624"/>
        <end position="640"/>
    </location>
</feature>
<keyword evidence="4" id="KW-0833">Ubl conjugation pathway</keyword>
<comment type="pathway">
    <text evidence="1">Protein modification; protein ubiquitination.</text>
</comment>
<dbReference type="PROSITE" id="PS00678">
    <property type="entry name" value="WD_REPEATS_1"/>
    <property type="match status" value="2"/>
</dbReference>
<keyword evidence="2 6" id="KW-0853">WD repeat</keyword>
<dbReference type="PANTHER" id="PTHR22852:SF0">
    <property type="entry name" value="DENTICLELESS PROTEIN HOMOLOG"/>
    <property type="match status" value="1"/>
</dbReference>
<feature type="repeat" description="WD" evidence="6">
    <location>
        <begin position="134"/>
        <end position="176"/>
    </location>
</feature>
<keyword evidence="8" id="KW-1185">Reference proteome</keyword>
<dbReference type="OrthoDB" id="2096344at2759"/>
<evidence type="ECO:0000256" key="2">
    <source>
        <dbReference type="ARBA" id="ARBA00022574"/>
    </source>
</evidence>
<dbReference type="KEGG" id="aten:116297815"/>
<organism evidence="8 9">
    <name type="scientific">Actinia tenebrosa</name>
    <name type="common">Australian red waratah sea anemone</name>
    <dbReference type="NCBI Taxonomy" id="6105"/>
    <lineage>
        <taxon>Eukaryota</taxon>
        <taxon>Metazoa</taxon>
        <taxon>Cnidaria</taxon>
        <taxon>Anthozoa</taxon>
        <taxon>Hexacorallia</taxon>
        <taxon>Actiniaria</taxon>
        <taxon>Actiniidae</taxon>
        <taxon>Actinia</taxon>
    </lineage>
</organism>
<dbReference type="GeneID" id="116297815"/>
<dbReference type="SMART" id="SM00320">
    <property type="entry name" value="WD40"/>
    <property type="match status" value="7"/>
</dbReference>
<keyword evidence="3" id="KW-0677">Repeat</keyword>
<feature type="region of interest" description="Disordered" evidence="7">
    <location>
        <begin position="616"/>
        <end position="640"/>
    </location>
</feature>
<dbReference type="InterPro" id="IPR051865">
    <property type="entry name" value="WD-repeat_CDT2_adapter"/>
</dbReference>
<dbReference type="FunCoup" id="A0A6P8IB68">
    <property type="interactions" value="741"/>
</dbReference>
<evidence type="ECO:0000256" key="6">
    <source>
        <dbReference type="PROSITE-ProRule" id="PRU00221"/>
    </source>
</evidence>
<dbReference type="InterPro" id="IPR036322">
    <property type="entry name" value="WD40_repeat_dom_sf"/>
</dbReference>
<accession>A0A6P8IB68</accession>
<dbReference type="InParanoid" id="A0A6P8IB68"/>
<evidence type="ECO:0000256" key="1">
    <source>
        <dbReference type="ARBA" id="ARBA00004906"/>
    </source>
</evidence>
<dbReference type="Pfam" id="PF00400">
    <property type="entry name" value="WD40"/>
    <property type="match status" value="5"/>
</dbReference>
<dbReference type="PROSITE" id="PS50294">
    <property type="entry name" value="WD_REPEATS_REGION"/>
    <property type="match status" value="4"/>
</dbReference>
<dbReference type="AlphaFoldDB" id="A0A6P8IB68"/>